<dbReference type="Proteomes" id="UP000272942">
    <property type="component" value="Unassembled WGS sequence"/>
</dbReference>
<organism evidence="4">
    <name type="scientific">Echinostoma caproni</name>
    <dbReference type="NCBI Taxonomy" id="27848"/>
    <lineage>
        <taxon>Eukaryota</taxon>
        <taxon>Metazoa</taxon>
        <taxon>Spiralia</taxon>
        <taxon>Lophotrochozoa</taxon>
        <taxon>Platyhelminthes</taxon>
        <taxon>Trematoda</taxon>
        <taxon>Digenea</taxon>
        <taxon>Plagiorchiida</taxon>
        <taxon>Echinostomata</taxon>
        <taxon>Echinostomatoidea</taxon>
        <taxon>Echinostomatidae</taxon>
        <taxon>Echinostoma</taxon>
    </lineage>
</organism>
<feature type="domain" description="Reverse transcriptase" evidence="1">
    <location>
        <begin position="1"/>
        <end position="66"/>
    </location>
</feature>
<sequence length="66" mass="7299">MAISLWGSGVPQGSVLGPMLFLGYINDMVRSLHSPLCWLTKYVKIVGHPDVSQLQEDLNKIQESTV</sequence>
<dbReference type="EMBL" id="UZAN01049100">
    <property type="protein sequence ID" value="VDP87079.1"/>
    <property type="molecule type" value="Genomic_DNA"/>
</dbReference>
<gene>
    <name evidence="2" type="ORF">ECPE_LOCUS10458</name>
</gene>
<evidence type="ECO:0000259" key="1">
    <source>
        <dbReference type="PROSITE" id="PS50878"/>
    </source>
</evidence>
<reference evidence="4" key="1">
    <citation type="submission" date="2016-06" db="UniProtKB">
        <authorList>
            <consortium name="WormBaseParasite"/>
        </authorList>
    </citation>
    <scope>IDENTIFICATION</scope>
</reference>
<dbReference type="AlphaFoldDB" id="A0A183AU23"/>
<evidence type="ECO:0000313" key="4">
    <source>
        <dbReference type="WBParaSite" id="ECPE_0001049001-mRNA-1"/>
    </source>
</evidence>
<dbReference type="InterPro" id="IPR000477">
    <property type="entry name" value="RT_dom"/>
</dbReference>
<accession>A0A183AU23</accession>
<keyword evidence="3" id="KW-1185">Reference proteome</keyword>
<name>A0A183AU23_9TREM</name>
<dbReference type="WBParaSite" id="ECPE_0001049001-mRNA-1">
    <property type="protein sequence ID" value="ECPE_0001049001-mRNA-1"/>
    <property type="gene ID" value="ECPE_0001049001"/>
</dbReference>
<evidence type="ECO:0000313" key="2">
    <source>
        <dbReference type="EMBL" id="VDP87079.1"/>
    </source>
</evidence>
<protein>
    <submittedName>
        <fullName evidence="4">Reverse transcriptase domain-containing protein</fullName>
    </submittedName>
</protein>
<reference evidence="2 3" key="2">
    <citation type="submission" date="2018-11" db="EMBL/GenBank/DDBJ databases">
        <authorList>
            <consortium name="Pathogen Informatics"/>
        </authorList>
    </citation>
    <scope>NUCLEOTIDE SEQUENCE [LARGE SCALE GENOMIC DNA]</scope>
    <source>
        <strain evidence="2 3">Egypt</strain>
    </source>
</reference>
<dbReference type="PROSITE" id="PS50878">
    <property type="entry name" value="RT_POL"/>
    <property type="match status" value="1"/>
</dbReference>
<dbReference type="OrthoDB" id="10062389at2759"/>
<proteinExistence type="predicted"/>
<evidence type="ECO:0000313" key="3">
    <source>
        <dbReference type="Proteomes" id="UP000272942"/>
    </source>
</evidence>